<gene>
    <name evidence="8" type="primary">CLDND2</name>
</gene>
<dbReference type="PROSITE" id="PS01221">
    <property type="entry name" value="PMP22_1"/>
    <property type="match status" value="1"/>
</dbReference>
<dbReference type="Pfam" id="PF00822">
    <property type="entry name" value="PMP22_Claudin"/>
    <property type="match status" value="1"/>
</dbReference>
<keyword evidence="7" id="KW-1185">Reference proteome</keyword>
<name>A0ABM4QWF0_BOSIN</name>
<dbReference type="InterPro" id="IPR004031">
    <property type="entry name" value="PMP22/EMP/MP20/Claudin"/>
</dbReference>
<keyword evidence="5 6" id="KW-0472">Membrane</keyword>
<dbReference type="PANTHER" id="PTHR10671:SF30">
    <property type="entry name" value="CLAUDIN DOMAIN-CONTAINING PROTEIN 2"/>
    <property type="match status" value="1"/>
</dbReference>
<feature type="transmembrane region" description="Helical" evidence="6">
    <location>
        <begin position="176"/>
        <end position="194"/>
    </location>
</feature>
<evidence type="ECO:0000256" key="3">
    <source>
        <dbReference type="ARBA" id="ARBA00022692"/>
    </source>
</evidence>
<feature type="transmembrane region" description="Helical" evidence="6">
    <location>
        <begin position="110"/>
        <end position="133"/>
    </location>
</feature>
<keyword evidence="3 6" id="KW-0812">Transmembrane</keyword>
<protein>
    <submittedName>
        <fullName evidence="8">Claudin domain-containing protein 2 isoform X1</fullName>
    </submittedName>
</protein>
<dbReference type="Proteomes" id="UP001652663">
    <property type="component" value="Chromosome 18"/>
</dbReference>
<dbReference type="PANTHER" id="PTHR10671">
    <property type="entry name" value="EPITHELIAL MEMBRANE PROTEIN-RELATED"/>
    <property type="match status" value="1"/>
</dbReference>
<keyword evidence="4 6" id="KW-1133">Transmembrane helix</keyword>
<proteinExistence type="inferred from homology"/>
<evidence type="ECO:0000313" key="7">
    <source>
        <dbReference type="Proteomes" id="UP001652663"/>
    </source>
</evidence>
<comment type="subcellular location">
    <subcellularLocation>
        <location evidence="1">Membrane</location>
        <topology evidence="1">Multi-pass membrane protein</topology>
    </subcellularLocation>
</comment>
<feature type="transmembrane region" description="Helical" evidence="6">
    <location>
        <begin position="63"/>
        <end position="81"/>
    </location>
</feature>
<organism evidence="7 8">
    <name type="scientific">Bos indicus</name>
    <name type="common">Zebu</name>
    <dbReference type="NCBI Taxonomy" id="9915"/>
    <lineage>
        <taxon>Eukaryota</taxon>
        <taxon>Metazoa</taxon>
        <taxon>Chordata</taxon>
        <taxon>Craniata</taxon>
        <taxon>Vertebrata</taxon>
        <taxon>Euteleostomi</taxon>
        <taxon>Mammalia</taxon>
        <taxon>Eutheria</taxon>
        <taxon>Laurasiatheria</taxon>
        <taxon>Artiodactyla</taxon>
        <taxon>Ruminantia</taxon>
        <taxon>Pecora</taxon>
        <taxon>Bovidae</taxon>
        <taxon>Bovinae</taxon>
        <taxon>Bos</taxon>
    </lineage>
</organism>
<sequence>MAARRGGGSGILPHRDIVSLLSHLWALSKNPGELGVSHIGVILGSSPPGMGVKRSLQSGGTMLGFLANSFIVLSTASNYWIRYSGGHSGLWQECNEGICSNIPCDSTLAVTRACMVLAAGCGIMGLVMGLRLLCSEGYSRGQTTCAVFFISGLLLLIALTVYTVKNAWKDDVFYSWSYFLGWLALPFSILAGNLDSGRGWRGDFPEGPTPLLAETSQLPSQGLPNTLHSGPLEPQTPVPGALLVICARTHPAPPAFRSPSHQASAFCWRT</sequence>
<evidence type="ECO:0000256" key="1">
    <source>
        <dbReference type="ARBA" id="ARBA00004141"/>
    </source>
</evidence>
<accession>A0ABM4QWF0</accession>
<comment type="similarity">
    <text evidence="2">Belongs to the PMP-22/EMP/MP20 family.</text>
</comment>
<dbReference type="InterPro" id="IPR004032">
    <property type="entry name" value="PMP22_EMP_MP20"/>
</dbReference>
<dbReference type="InterPro" id="IPR050579">
    <property type="entry name" value="PMP-22/EMP/MP20-like"/>
</dbReference>
<dbReference type="RefSeq" id="XP_070627621.1">
    <property type="nucleotide sequence ID" value="XM_070771520.1"/>
</dbReference>
<evidence type="ECO:0000313" key="8">
    <source>
        <dbReference type="RefSeq" id="XP_070627621.1"/>
    </source>
</evidence>
<dbReference type="Gene3D" id="1.20.140.150">
    <property type="match status" value="1"/>
</dbReference>
<evidence type="ECO:0000256" key="6">
    <source>
        <dbReference type="SAM" id="Phobius"/>
    </source>
</evidence>
<reference evidence="8" key="1">
    <citation type="submission" date="2025-08" db="UniProtKB">
        <authorList>
            <consortium name="RefSeq"/>
        </authorList>
    </citation>
    <scope>IDENTIFICATION</scope>
    <source>
        <tissue evidence="8">Blood</tissue>
    </source>
</reference>
<evidence type="ECO:0000256" key="4">
    <source>
        <dbReference type="ARBA" id="ARBA00022989"/>
    </source>
</evidence>
<feature type="transmembrane region" description="Helical" evidence="6">
    <location>
        <begin position="145"/>
        <end position="164"/>
    </location>
</feature>
<evidence type="ECO:0000256" key="2">
    <source>
        <dbReference type="ARBA" id="ARBA00006864"/>
    </source>
</evidence>
<dbReference type="GeneID" id="109572070"/>
<evidence type="ECO:0000256" key="5">
    <source>
        <dbReference type="ARBA" id="ARBA00023136"/>
    </source>
</evidence>